<gene>
    <name evidence="11" type="ORF">AA20_00660</name>
</gene>
<keyword evidence="4 11" id="KW-0489">Methyltransferase</keyword>
<dbReference type="Proteomes" id="UP000035514">
    <property type="component" value="Unassembled WGS sequence"/>
</dbReference>
<dbReference type="Gene3D" id="1.10.10.10">
    <property type="entry name" value="Winged helix-like DNA-binding domain superfamily/Winged helix DNA-binding domain"/>
    <property type="match status" value="1"/>
</dbReference>
<dbReference type="InterPro" id="IPR036388">
    <property type="entry name" value="WH-like_DNA-bd_sf"/>
</dbReference>
<comment type="caution">
    <text evidence="11">The sequence shown here is derived from an EMBL/GenBank/DDBJ whole genome shotgun (WGS) entry which is preliminary data.</text>
</comment>
<dbReference type="Pfam" id="PF02870">
    <property type="entry name" value="Methyltransf_1N"/>
    <property type="match status" value="1"/>
</dbReference>
<evidence type="ECO:0000256" key="6">
    <source>
        <dbReference type="ARBA" id="ARBA00022763"/>
    </source>
</evidence>
<dbReference type="CDD" id="cd06445">
    <property type="entry name" value="ATase"/>
    <property type="match status" value="1"/>
</dbReference>
<evidence type="ECO:0000256" key="7">
    <source>
        <dbReference type="ARBA" id="ARBA00023204"/>
    </source>
</evidence>
<evidence type="ECO:0000259" key="9">
    <source>
        <dbReference type="Pfam" id="PF01035"/>
    </source>
</evidence>
<dbReference type="InterPro" id="IPR036631">
    <property type="entry name" value="MGMT_N_sf"/>
</dbReference>
<comment type="catalytic activity">
    <reaction evidence="1">
        <text>a 4-O-methyl-thymidine in DNA + L-cysteinyl-[protein] = a thymidine in DNA + S-methyl-L-cysteinyl-[protein]</text>
        <dbReference type="Rhea" id="RHEA:53428"/>
        <dbReference type="Rhea" id="RHEA-COMP:10131"/>
        <dbReference type="Rhea" id="RHEA-COMP:10132"/>
        <dbReference type="Rhea" id="RHEA-COMP:13555"/>
        <dbReference type="Rhea" id="RHEA-COMP:13556"/>
        <dbReference type="ChEBI" id="CHEBI:29950"/>
        <dbReference type="ChEBI" id="CHEBI:82612"/>
        <dbReference type="ChEBI" id="CHEBI:137386"/>
        <dbReference type="ChEBI" id="CHEBI:137387"/>
        <dbReference type="EC" id="2.1.1.63"/>
    </reaction>
</comment>
<evidence type="ECO:0000256" key="1">
    <source>
        <dbReference type="ARBA" id="ARBA00001286"/>
    </source>
</evidence>
<sequence length="172" mass="19918">MKNENIIFTTKFSTPLSEMFAAYFKGELIIFTPFEKEFCEKRIENLKKILKADNVIEDKNIFKLLEKEINEYFLKKRTNFTIPLKLIGTPFQIKVWEALLKIPYGKTISYKEEAKMIENEKAFRAVANANGKNNLSIIVPCHRVISNNGEIGGYTGGVEKKEFLLKLEQNDK</sequence>
<dbReference type="RefSeq" id="WP_020848316.1">
    <property type="nucleotide sequence ID" value="NZ_JAIQ01000024.1"/>
</dbReference>
<evidence type="ECO:0000256" key="3">
    <source>
        <dbReference type="ARBA" id="ARBA00011918"/>
    </source>
</evidence>
<comment type="catalytic activity">
    <reaction evidence="8">
        <text>a 6-O-methyl-2'-deoxyguanosine in DNA + L-cysteinyl-[protein] = S-methyl-L-cysteinyl-[protein] + a 2'-deoxyguanosine in DNA</text>
        <dbReference type="Rhea" id="RHEA:24000"/>
        <dbReference type="Rhea" id="RHEA-COMP:10131"/>
        <dbReference type="Rhea" id="RHEA-COMP:10132"/>
        <dbReference type="Rhea" id="RHEA-COMP:11367"/>
        <dbReference type="Rhea" id="RHEA-COMP:11368"/>
        <dbReference type="ChEBI" id="CHEBI:29950"/>
        <dbReference type="ChEBI" id="CHEBI:82612"/>
        <dbReference type="ChEBI" id="CHEBI:85445"/>
        <dbReference type="ChEBI" id="CHEBI:85448"/>
        <dbReference type="EC" id="2.1.1.63"/>
    </reaction>
</comment>
<dbReference type="PROSITE" id="PS00374">
    <property type="entry name" value="MGMT"/>
    <property type="match status" value="1"/>
</dbReference>
<dbReference type="FunFam" id="1.10.10.10:FF:000214">
    <property type="entry name" value="Methylated-DNA--protein-cysteine methyltransferase"/>
    <property type="match status" value="1"/>
</dbReference>
<organism evidence="11 12">
    <name type="scientific">Aliarcobacter butzleri L348</name>
    <dbReference type="NCBI Taxonomy" id="1447256"/>
    <lineage>
        <taxon>Bacteria</taxon>
        <taxon>Pseudomonadati</taxon>
        <taxon>Campylobacterota</taxon>
        <taxon>Epsilonproteobacteria</taxon>
        <taxon>Campylobacterales</taxon>
        <taxon>Arcobacteraceae</taxon>
        <taxon>Aliarcobacter</taxon>
    </lineage>
</organism>
<feature type="domain" description="Methylated-DNA-[protein]-cysteine S-methyltransferase DNA binding" evidence="9">
    <location>
        <begin position="90"/>
        <end position="169"/>
    </location>
</feature>
<dbReference type="PANTHER" id="PTHR10815:SF13">
    <property type="entry name" value="METHYLATED-DNA--PROTEIN-CYSTEINE METHYLTRANSFERASE"/>
    <property type="match status" value="1"/>
</dbReference>
<dbReference type="AlphaFoldDB" id="A0A0G9K9K3"/>
<dbReference type="PATRIC" id="fig|1447256.3.peg.128"/>
<name>A0A0G9K9K3_9BACT</name>
<protein>
    <recommendedName>
        <fullName evidence="3">methylated-DNA--[protein]-cysteine S-methyltransferase</fullName>
        <ecNumber evidence="3">2.1.1.63</ecNumber>
    </recommendedName>
</protein>
<dbReference type="EC" id="2.1.1.63" evidence="3"/>
<keyword evidence="6" id="KW-0227">DNA damage</keyword>
<dbReference type="InterPro" id="IPR008332">
    <property type="entry name" value="MethylG_MeTrfase_N"/>
</dbReference>
<dbReference type="Pfam" id="PF01035">
    <property type="entry name" value="DNA_binding_1"/>
    <property type="match status" value="1"/>
</dbReference>
<dbReference type="SUPFAM" id="SSF46767">
    <property type="entry name" value="Methylated DNA-protein cysteine methyltransferase, C-terminal domain"/>
    <property type="match status" value="1"/>
</dbReference>
<evidence type="ECO:0000256" key="5">
    <source>
        <dbReference type="ARBA" id="ARBA00022679"/>
    </source>
</evidence>
<evidence type="ECO:0000256" key="8">
    <source>
        <dbReference type="ARBA" id="ARBA00049348"/>
    </source>
</evidence>
<feature type="domain" description="Methylguanine DNA methyltransferase ribonuclease-like" evidence="10">
    <location>
        <begin position="38"/>
        <end position="86"/>
    </location>
</feature>
<dbReference type="GO" id="GO:0003908">
    <property type="term" value="F:methylated-DNA-[protein]-cysteine S-methyltransferase activity"/>
    <property type="evidence" value="ECO:0007669"/>
    <property type="project" value="UniProtKB-EC"/>
</dbReference>
<evidence type="ECO:0000256" key="4">
    <source>
        <dbReference type="ARBA" id="ARBA00022603"/>
    </source>
</evidence>
<dbReference type="PANTHER" id="PTHR10815">
    <property type="entry name" value="METHYLATED-DNA--PROTEIN-CYSTEINE METHYLTRANSFERASE"/>
    <property type="match status" value="1"/>
</dbReference>
<evidence type="ECO:0000313" key="12">
    <source>
        <dbReference type="Proteomes" id="UP000035514"/>
    </source>
</evidence>
<evidence type="ECO:0000259" key="10">
    <source>
        <dbReference type="Pfam" id="PF02870"/>
    </source>
</evidence>
<keyword evidence="5 11" id="KW-0808">Transferase</keyword>
<comment type="similarity">
    <text evidence="2">Belongs to the MGMT family.</text>
</comment>
<evidence type="ECO:0000256" key="2">
    <source>
        <dbReference type="ARBA" id="ARBA00008711"/>
    </source>
</evidence>
<dbReference type="InterPro" id="IPR001497">
    <property type="entry name" value="MethylDNA_cys_MeTrfase_AS"/>
</dbReference>
<evidence type="ECO:0000313" key="11">
    <source>
        <dbReference type="EMBL" id="KLE02465.1"/>
    </source>
</evidence>
<dbReference type="InterPro" id="IPR036217">
    <property type="entry name" value="MethylDNA_cys_MeTrfase_DNAb"/>
</dbReference>
<dbReference type="GO" id="GO:0032259">
    <property type="term" value="P:methylation"/>
    <property type="evidence" value="ECO:0007669"/>
    <property type="project" value="UniProtKB-KW"/>
</dbReference>
<dbReference type="GO" id="GO:0006281">
    <property type="term" value="P:DNA repair"/>
    <property type="evidence" value="ECO:0007669"/>
    <property type="project" value="UniProtKB-KW"/>
</dbReference>
<proteinExistence type="inferred from homology"/>
<reference evidence="11 12" key="1">
    <citation type="submission" date="2014-01" db="EMBL/GenBank/DDBJ databases">
        <title>Development of a Comparative Genomic Fingerprinting Assay for High Resolution Genotyping of Arcobacter butzleri.</title>
        <authorList>
            <person name="Webb A.L."/>
            <person name="Inglis G.D."/>
            <person name="Kruczkiewicz P."/>
            <person name="Selinger L.B."/>
            <person name="Taboada E.N."/>
        </authorList>
    </citation>
    <scope>NUCLEOTIDE SEQUENCE [LARGE SCALE GENOMIC DNA]</scope>
    <source>
        <strain evidence="11 12">L348</strain>
    </source>
</reference>
<dbReference type="InterPro" id="IPR014048">
    <property type="entry name" value="MethylDNA_cys_MeTrfase_DNA-bd"/>
</dbReference>
<dbReference type="EMBL" id="JAIQ01000024">
    <property type="protein sequence ID" value="KLE02465.1"/>
    <property type="molecule type" value="Genomic_DNA"/>
</dbReference>
<dbReference type="Gene3D" id="3.30.160.70">
    <property type="entry name" value="Methylated DNA-protein cysteine methyltransferase domain"/>
    <property type="match status" value="1"/>
</dbReference>
<accession>A0A0G9K9K3</accession>
<dbReference type="NCBIfam" id="TIGR00589">
    <property type="entry name" value="ogt"/>
    <property type="match status" value="1"/>
</dbReference>
<dbReference type="SUPFAM" id="SSF53155">
    <property type="entry name" value="Methylated DNA-protein cysteine methyltransferase domain"/>
    <property type="match status" value="1"/>
</dbReference>
<keyword evidence="7" id="KW-0234">DNA repair</keyword>